<reference evidence="2" key="1">
    <citation type="journal article" date="2012" name="Science">
        <title>Fermentation, hydrogen, and sulfur metabolism in multiple uncultivated bacterial phyla.</title>
        <authorList>
            <person name="Wrighton K.C."/>
            <person name="Thomas B.C."/>
            <person name="Sharon I."/>
            <person name="Miller C.S."/>
            <person name="Castelle C.J."/>
            <person name="VerBerkmoes N.C."/>
            <person name="Wilkins M.J."/>
            <person name="Hettich R.L."/>
            <person name="Lipton M.S."/>
            <person name="Williams K.H."/>
            <person name="Long P.E."/>
            <person name="Banfield J.F."/>
        </authorList>
    </citation>
    <scope>NUCLEOTIDE SEQUENCE [LARGE SCALE GENOMIC DNA]</scope>
</reference>
<evidence type="ECO:0000313" key="2">
    <source>
        <dbReference type="EMBL" id="EKE27208.1"/>
    </source>
</evidence>
<dbReference type="EMBL" id="AMFJ01000516">
    <property type="protein sequence ID" value="EKE27208.1"/>
    <property type="molecule type" value="Genomic_DNA"/>
</dbReference>
<feature type="domain" description="Methyltransferase FkbM" evidence="1">
    <location>
        <begin position="79"/>
        <end position="212"/>
    </location>
</feature>
<dbReference type="InterPro" id="IPR006342">
    <property type="entry name" value="FkbM_mtfrase"/>
</dbReference>
<evidence type="ECO:0000259" key="1">
    <source>
        <dbReference type="Pfam" id="PF05050"/>
    </source>
</evidence>
<dbReference type="InterPro" id="IPR052514">
    <property type="entry name" value="SAM-dependent_MTase"/>
</dbReference>
<comment type="caution">
    <text evidence="2">The sequence shown here is derived from an EMBL/GenBank/DDBJ whole genome shotgun (WGS) entry which is preliminary data.</text>
</comment>
<dbReference type="PANTHER" id="PTHR34203:SF13">
    <property type="entry name" value="EXPRESSED PROTEIN"/>
    <property type="match status" value="1"/>
</dbReference>
<dbReference type="Pfam" id="PF05050">
    <property type="entry name" value="Methyltransf_21"/>
    <property type="match status" value="1"/>
</dbReference>
<protein>
    <recommendedName>
        <fullName evidence="1">Methyltransferase FkbM domain-containing protein</fullName>
    </recommendedName>
</protein>
<proteinExistence type="predicted"/>
<dbReference type="PANTHER" id="PTHR34203">
    <property type="entry name" value="METHYLTRANSFERASE, FKBM FAMILY PROTEIN"/>
    <property type="match status" value="1"/>
</dbReference>
<gene>
    <name evidence="2" type="ORF">ACD_3C00242G0002</name>
</gene>
<dbReference type="InterPro" id="IPR029063">
    <property type="entry name" value="SAM-dependent_MTases_sf"/>
</dbReference>
<accession>K2FW71</accession>
<sequence length="237" mass="27807">MPINLGKYEKALFYEIFIKNEYSILDDAIKSSNVIFDIGGHIWLFSLYVLSKKCHLEAEVIGDNLDISQSPITENTDLKVYFFEPVQKNFNKASEILSQFPSLVLNDSWISHTTWPANLFKDKISTQSSIYKSFLNKWAETEKCSFTRLDEYLNGNDIESVDLMKMDIEWAEFDVLLNLPDETFLRIKMLFLEFHILDDDLKIKYNELLTKLKKHYIYIWVAESEHDSRVGYILANN</sequence>
<name>K2FW71_9BACT</name>
<dbReference type="AlphaFoldDB" id="K2FW71"/>
<dbReference type="Gene3D" id="3.40.50.150">
    <property type="entry name" value="Vaccinia Virus protein VP39"/>
    <property type="match status" value="1"/>
</dbReference>
<organism evidence="2">
    <name type="scientific">uncultured bacterium</name>
    <name type="common">gcode 4</name>
    <dbReference type="NCBI Taxonomy" id="1234023"/>
    <lineage>
        <taxon>Bacteria</taxon>
        <taxon>environmental samples</taxon>
    </lineage>
</organism>
<dbReference type="SUPFAM" id="SSF53335">
    <property type="entry name" value="S-adenosyl-L-methionine-dependent methyltransferases"/>
    <property type="match status" value="1"/>
</dbReference>